<dbReference type="OrthoDB" id="9797736at2"/>
<gene>
    <name evidence="3" type="ORF">SAMN05444123_10946</name>
</gene>
<keyword evidence="1" id="KW-0732">Signal</keyword>
<dbReference type="Pfam" id="PF01497">
    <property type="entry name" value="Peripla_BP_2"/>
    <property type="match status" value="1"/>
</dbReference>
<feature type="domain" description="Fe/B12 periplasmic-binding" evidence="2">
    <location>
        <begin position="50"/>
        <end position="305"/>
    </location>
</feature>
<dbReference type="AlphaFoldDB" id="A0A1H8VL26"/>
<feature type="signal peptide" evidence="1">
    <location>
        <begin position="1"/>
        <end position="30"/>
    </location>
</feature>
<dbReference type="Proteomes" id="UP000199615">
    <property type="component" value="Unassembled WGS sequence"/>
</dbReference>
<name>A0A1H8VL26_9BRAD</name>
<evidence type="ECO:0000259" key="2">
    <source>
        <dbReference type="PROSITE" id="PS50983"/>
    </source>
</evidence>
<dbReference type="InterPro" id="IPR002491">
    <property type="entry name" value="ABC_transptr_periplasmic_BD"/>
</dbReference>
<dbReference type="RefSeq" id="WP_092685411.1">
    <property type="nucleotide sequence ID" value="NZ_FODT01000009.1"/>
</dbReference>
<evidence type="ECO:0000256" key="1">
    <source>
        <dbReference type="SAM" id="SignalP"/>
    </source>
</evidence>
<dbReference type="PANTHER" id="PTHR30535">
    <property type="entry name" value="VITAMIN B12-BINDING PROTEIN"/>
    <property type="match status" value="1"/>
</dbReference>
<dbReference type="InterPro" id="IPR050902">
    <property type="entry name" value="ABC_Transporter_SBP"/>
</dbReference>
<evidence type="ECO:0000313" key="4">
    <source>
        <dbReference type="Proteomes" id="UP000199615"/>
    </source>
</evidence>
<reference evidence="4" key="1">
    <citation type="submission" date="2016-10" db="EMBL/GenBank/DDBJ databases">
        <authorList>
            <person name="Varghese N."/>
            <person name="Submissions S."/>
        </authorList>
    </citation>
    <scope>NUCLEOTIDE SEQUENCE [LARGE SCALE GENOMIC DNA]</scope>
    <source>
        <strain evidence="4">DSM 123</strain>
    </source>
</reference>
<protein>
    <submittedName>
        <fullName evidence="3">Iron complex transport system substrate-binding protein</fullName>
    </submittedName>
</protein>
<keyword evidence="4" id="KW-1185">Reference proteome</keyword>
<dbReference type="SUPFAM" id="SSF53807">
    <property type="entry name" value="Helical backbone' metal receptor"/>
    <property type="match status" value="1"/>
</dbReference>
<evidence type="ECO:0000313" key="3">
    <source>
        <dbReference type="EMBL" id="SEP15984.1"/>
    </source>
</evidence>
<dbReference type="EMBL" id="FODT01000009">
    <property type="protein sequence ID" value="SEP15984.1"/>
    <property type="molecule type" value="Genomic_DNA"/>
</dbReference>
<dbReference type="PANTHER" id="PTHR30535:SF4">
    <property type="entry name" value="HEMIN-BINDING PERIPLASMIC PROTEIN HMUT"/>
    <property type="match status" value="1"/>
</dbReference>
<dbReference type="Gene3D" id="3.40.50.1980">
    <property type="entry name" value="Nitrogenase molybdenum iron protein domain"/>
    <property type="match status" value="2"/>
</dbReference>
<organism evidence="3 4">
    <name type="scientific">Rhodopseudomonas pseudopalustris</name>
    <dbReference type="NCBI Taxonomy" id="1513892"/>
    <lineage>
        <taxon>Bacteria</taxon>
        <taxon>Pseudomonadati</taxon>
        <taxon>Pseudomonadota</taxon>
        <taxon>Alphaproteobacteria</taxon>
        <taxon>Hyphomicrobiales</taxon>
        <taxon>Nitrobacteraceae</taxon>
        <taxon>Rhodopseudomonas</taxon>
    </lineage>
</organism>
<dbReference type="CDD" id="cd01149">
    <property type="entry name" value="HutB"/>
    <property type="match status" value="1"/>
</dbReference>
<sequence>MIASALSKPVRRTIVSILAVTALTASPGFAGDIAVRDAHGRNVVINDSSRTVSIGGAITEVLAALGLDQRIAGVDSTSTYPLAVVKDKPNVGYLRQLSAEGVIGLNPTLILAMDSAGPKQTMQAIEAAKIPMVSIPENFTEQGLLEKIRLIGHVMNADAAAKCLATAVAEDFEQLRQLRARITRPMRVMFVMSLVNGQAMAAGRNTAANEIIELSGGVNAIDSYEGYKSINDEAIVAAKPDAVLTIQRSRDTFEADAFYAHPGFALTPAAKTRSFVAMDGLYLLGFGPRTPAAARDVAATLYPQLATPAGNFKPKAASADCRS</sequence>
<proteinExistence type="predicted"/>
<feature type="chain" id="PRO_5011457634" evidence="1">
    <location>
        <begin position="31"/>
        <end position="323"/>
    </location>
</feature>
<accession>A0A1H8VL26</accession>
<dbReference type="PROSITE" id="PS50983">
    <property type="entry name" value="FE_B12_PBP"/>
    <property type="match status" value="1"/>
</dbReference>